<keyword evidence="3" id="KW-1185">Reference proteome</keyword>
<evidence type="ECO:0000313" key="2">
    <source>
        <dbReference type="EMBL" id="CAG5023526.1"/>
    </source>
</evidence>
<evidence type="ECO:0000256" key="1">
    <source>
        <dbReference type="SAM" id="MobiDB-lite"/>
    </source>
</evidence>
<gene>
    <name evidence="2" type="ORF">PAPOLLO_LOCUS17983</name>
</gene>
<dbReference type="Proteomes" id="UP000691718">
    <property type="component" value="Unassembled WGS sequence"/>
</dbReference>
<comment type="caution">
    <text evidence="2">The sequence shown here is derived from an EMBL/GenBank/DDBJ whole genome shotgun (WGS) entry which is preliminary data.</text>
</comment>
<dbReference type="AlphaFoldDB" id="A0A8S3XJ15"/>
<protein>
    <submittedName>
        <fullName evidence="2">(apollo) hypothetical protein</fullName>
    </submittedName>
</protein>
<dbReference type="EMBL" id="CAJQZP010001153">
    <property type="protein sequence ID" value="CAG5023526.1"/>
    <property type="molecule type" value="Genomic_DNA"/>
</dbReference>
<reference evidence="2" key="1">
    <citation type="submission" date="2021-04" db="EMBL/GenBank/DDBJ databases">
        <authorList>
            <person name="Tunstrom K."/>
        </authorList>
    </citation>
    <scope>NUCLEOTIDE SEQUENCE</scope>
</reference>
<proteinExistence type="predicted"/>
<evidence type="ECO:0000313" key="3">
    <source>
        <dbReference type="Proteomes" id="UP000691718"/>
    </source>
</evidence>
<feature type="region of interest" description="Disordered" evidence="1">
    <location>
        <begin position="1"/>
        <end position="21"/>
    </location>
</feature>
<name>A0A8S3XJ15_PARAO</name>
<sequence>MFVVSSLKKVQSKDSRGASSHSGRLVFPAVACFPGASFFEGSTIHPICELSSSGALPFYMTLARYKGE</sequence>
<dbReference type="OrthoDB" id="7485486at2759"/>
<accession>A0A8S3XJ15</accession>
<organism evidence="2 3">
    <name type="scientific">Parnassius apollo</name>
    <name type="common">Apollo butterfly</name>
    <name type="synonym">Papilio apollo</name>
    <dbReference type="NCBI Taxonomy" id="110799"/>
    <lineage>
        <taxon>Eukaryota</taxon>
        <taxon>Metazoa</taxon>
        <taxon>Ecdysozoa</taxon>
        <taxon>Arthropoda</taxon>
        <taxon>Hexapoda</taxon>
        <taxon>Insecta</taxon>
        <taxon>Pterygota</taxon>
        <taxon>Neoptera</taxon>
        <taxon>Endopterygota</taxon>
        <taxon>Lepidoptera</taxon>
        <taxon>Glossata</taxon>
        <taxon>Ditrysia</taxon>
        <taxon>Papilionoidea</taxon>
        <taxon>Papilionidae</taxon>
        <taxon>Parnassiinae</taxon>
        <taxon>Parnassini</taxon>
        <taxon>Parnassius</taxon>
        <taxon>Parnassius</taxon>
    </lineage>
</organism>